<dbReference type="Proteomes" id="UP000658225">
    <property type="component" value="Unassembled WGS sequence"/>
</dbReference>
<evidence type="ECO:0000313" key="3">
    <source>
        <dbReference type="Proteomes" id="UP000658225"/>
    </source>
</evidence>
<name>A0A927MQW3_9BACL</name>
<dbReference type="Pfam" id="PF09551">
    <property type="entry name" value="Spore_II_R"/>
    <property type="match status" value="1"/>
</dbReference>
<reference evidence="2" key="1">
    <citation type="submission" date="2020-10" db="EMBL/GenBank/DDBJ databases">
        <title>Genomic Encyclopedia of Type Strains, Phase IV (KMG-IV): sequencing the most valuable type-strain genomes for metagenomic binning, comparative biology and taxonomic classification.</title>
        <authorList>
            <person name="Goeker M."/>
        </authorList>
    </citation>
    <scope>NUCLEOTIDE SEQUENCE</scope>
    <source>
        <strain evidence="2">DSM 13886</strain>
    </source>
</reference>
<keyword evidence="1" id="KW-0472">Membrane</keyword>
<sequence>MLPDYEIKRTKTRFEKVVPYIELIIMLIIIQSIIMLFTAGPAQEDAIRFRLLAHSDAPVDQQIKMEIQRKIQPLIEKAVNTSQSKKELGDNLAVLESTILDVASSMSNGRTVSLERKEALFPPKRSGLFIHPQATYDAYILTIGSGRGDNWWCAVFPKICYPDDEEEGKEEKVTFFIWEWIKGLFE</sequence>
<proteinExistence type="predicted"/>
<protein>
    <submittedName>
        <fullName evidence="2">Stage II sporulation protein R</fullName>
    </submittedName>
</protein>
<dbReference type="EMBL" id="JADBEL010000016">
    <property type="protein sequence ID" value="MBE1555716.1"/>
    <property type="molecule type" value="Genomic_DNA"/>
</dbReference>
<organism evidence="2 3">
    <name type="scientific">Sporosarcina limicola</name>
    <dbReference type="NCBI Taxonomy" id="34101"/>
    <lineage>
        <taxon>Bacteria</taxon>
        <taxon>Bacillati</taxon>
        <taxon>Bacillota</taxon>
        <taxon>Bacilli</taxon>
        <taxon>Bacillales</taxon>
        <taxon>Caryophanaceae</taxon>
        <taxon>Sporosarcina</taxon>
    </lineage>
</organism>
<keyword evidence="1" id="KW-0812">Transmembrane</keyword>
<gene>
    <name evidence="2" type="ORF">H4683_002836</name>
</gene>
<evidence type="ECO:0000313" key="2">
    <source>
        <dbReference type="EMBL" id="MBE1555716.1"/>
    </source>
</evidence>
<dbReference type="AlphaFoldDB" id="A0A927MQW3"/>
<evidence type="ECO:0000256" key="1">
    <source>
        <dbReference type="SAM" id="Phobius"/>
    </source>
</evidence>
<dbReference type="RefSeq" id="WP_192599410.1">
    <property type="nucleotide sequence ID" value="NZ_JADBEL010000016.1"/>
</dbReference>
<keyword evidence="1" id="KW-1133">Transmembrane helix</keyword>
<dbReference type="InterPro" id="IPR014202">
    <property type="entry name" value="Spore_II_R"/>
</dbReference>
<keyword evidence="3" id="KW-1185">Reference proteome</keyword>
<feature type="transmembrane region" description="Helical" evidence="1">
    <location>
        <begin position="20"/>
        <end position="40"/>
    </location>
</feature>
<comment type="caution">
    <text evidence="2">The sequence shown here is derived from an EMBL/GenBank/DDBJ whole genome shotgun (WGS) entry which is preliminary data.</text>
</comment>
<accession>A0A927MQW3</accession>